<gene>
    <name evidence="1" type="ORF">BU25DRAFT_411075</name>
</gene>
<protein>
    <submittedName>
        <fullName evidence="1">Uncharacterized protein</fullName>
    </submittedName>
</protein>
<evidence type="ECO:0000313" key="2">
    <source>
        <dbReference type="Proteomes" id="UP000799754"/>
    </source>
</evidence>
<proteinExistence type="predicted"/>
<reference evidence="1" key="1">
    <citation type="journal article" date="2020" name="Stud. Mycol.">
        <title>101 Dothideomycetes genomes: a test case for predicting lifestyles and emergence of pathogens.</title>
        <authorList>
            <person name="Haridas S."/>
            <person name="Albert R."/>
            <person name="Binder M."/>
            <person name="Bloem J."/>
            <person name="Labutti K."/>
            <person name="Salamov A."/>
            <person name="Andreopoulos B."/>
            <person name="Baker S."/>
            <person name="Barry K."/>
            <person name="Bills G."/>
            <person name="Bluhm B."/>
            <person name="Cannon C."/>
            <person name="Castanera R."/>
            <person name="Culley D."/>
            <person name="Daum C."/>
            <person name="Ezra D."/>
            <person name="Gonzalez J."/>
            <person name="Henrissat B."/>
            <person name="Kuo A."/>
            <person name="Liang C."/>
            <person name="Lipzen A."/>
            <person name="Lutzoni F."/>
            <person name="Magnuson J."/>
            <person name="Mondo S."/>
            <person name="Nolan M."/>
            <person name="Ohm R."/>
            <person name="Pangilinan J."/>
            <person name="Park H.-J."/>
            <person name="Ramirez L."/>
            <person name="Alfaro M."/>
            <person name="Sun H."/>
            <person name="Tritt A."/>
            <person name="Yoshinaga Y."/>
            <person name="Zwiers L.-H."/>
            <person name="Turgeon B."/>
            <person name="Goodwin S."/>
            <person name="Spatafora J."/>
            <person name="Crous P."/>
            <person name="Grigoriev I."/>
        </authorList>
    </citation>
    <scope>NUCLEOTIDE SEQUENCE</scope>
    <source>
        <strain evidence="1">CBS 525.71</strain>
    </source>
</reference>
<sequence>MASAPAQLPYLKPPDLLPSPLPSKSRFFESPAVFRNDSSYHRVVAIEPHFIVKHGRGVKEIEGQALLFFKHHLEALP</sequence>
<name>A0ACB6RZL3_9PLEO</name>
<keyword evidence="2" id="KW-1185">Reference proteome</keyword>
<comment type="caution">
    <text evidence="1">The sequence shown here is derived from an EMBL/GenBank/DDBJ whole genome shotgun (WGS) entry which is preliminary data.</text>
</comment>
<evidence type="ECO:0000313" key="1">
    <source>
        <dbReference type="EMBL" id="KAF2627470.1"/>
    </source>
</evidence>
<accession>A0ACB6RZL3</accession>
<organism evidence="1 2">
    <name type="scientific">Macroventuria anomochaeta</name>
    <dbReference type="NCBI Taxonomy" id="301207"/>
    <lineage>
        <taxon>Eukaryota</taxon>
        <taxon>Fungi</taxon>
        <taxon>Dikarya</taxon>
        <taxon>Ascomycota</taxon>
        <taxon>Pezizomycotina</taxon>
        <taxon>Dothideomycetes</taxon>
        <taxon>Pleosporomycetidae</taxon>
        <taxon>Pleosporales</taxon>
        <taxon>Pleosporineae</taxon>
        <taxon>Didymellaceae</taxon>
        <taxon>Macroventuria</taxon>
    </lineage>
</organism>
<dbReference type="EMBL" id="MU006717">
    <property type="protein sequence ID" value="KAF2627470.1"/>
    <property type="molecule type" value="Genomic_DNA"/>
</dbReference>
<dbReference type="Proteomes" id="UP000799754">
    <property type="component" value="Unassembled WGS sequence"/>
</dbReference>